<organism evidence="1 2">
    <name type="scientific">Flavobacterium saliperosum</name>
    <dbReference type="NCBI Taxonomy" id="329186"/>
    <lineage>
        <taxon>Bacteria</taxon>
        <taxon>Pseudomonadati</taxon>
        <taxon>Bacteroidota</taxon>
        <taxon>Flavobacteriia</taxon>
        <taxon>Flavobacteriales</taxon>
        <taxon>Flavobacteriaceae</taxon>
        <taxon>Flavobacterium</taxon>
    </lineage>
</organism>
<accession>A0A1G4W9H0</accession>
<evidence type="ECO:0000313" key="1">
    <source>
        <dbReference type="EMBL" id="SCX18951.1"/>
    </source>
</evidence>
<dbReference type="Proteomes" id="UP000182124">
    <property type="component" value="Unassembled WGS sequence"/>
</dbReference>
<dbReference type="AlphaFoldDB" id="A0A1G4W9H0"/>
<reference evidence="1 2" key="1">
    <citation type="submission" date="2016-10" db="EMBL/GenBank/DDBJ databases">
        <authorList>
            <person name="de Groot N.N."/>
        </authorList>
    </citation>
    <scope>NUCLEOTIDE SEQUENCE [LARGE SCALE GENOMIC DNA]</scope>
    <source>
        <strain evidence="1 2">CGMCC 1.3801</strain>
    </source>
</reference>
<name>A0A1G4W9H0_9FLAO</name>
<dbReference type="STRING" id="329186.SAMN02927925_02758"/>
<dbReference type="EMBL" id="FMTY01000011">
    <property type="protein sequence ID" value="SCX18951.1"/>
    <property type="molecule type" value="Genomic_DNA"/>
</dbReference>
<dbReference type="eggNOG" id="ENOG502ZE33">
    <property type="taxonomic scope" value="Bacteria"/>
</dbReference>
<proteinExistence type="predicted"/>
<gene>
    <name evidence="1" type="ORF">SAMN02927925_02758</name>
</gene>
<sequence>MTADVPVEKVYTLKNRDEQYSIKSTVFSPKQSLWNEPDWQTIKKATWIKPQLETHTHQDITLAVNSTISLKIPFANKELESVFLEGKYILELKDDWDDEGAIGYTEQSWKSAADFIVNYNKWLRGIFSGSLHLPKMHHGPKGTIDVVWNEDNFRLFVNIDYYNNKGTFYSDTPKKQYSEGEFLLDDFKFQMLPLPFKY</sequence>
<evidence type="ECO:0000313" key="2">
    <source>
        <dbReference type="Proteomes" id="UP000182124"/>
    </source>
</evidence>
<protein>
    <submittedName>
        <fullName evidence="1">Uncharacterized protein</fullName>
    </submittedName>
</protein>
<dbReference type="RefSeq" id="WP_023577502.1">
    <property type="nucleotide sequence ID" value="NZ_FMTY01000011.1"/>
</dbReference>